<proteinExistence type="predicted"/>
<dbReference type="EMBL" id="ML977617">
    <property type="protein sequence ID" value="KAF1997076.1"/>
    <property type="molecule type" value="Genomic_DNA"/>
</dbReference>
<dbReference type="Gene3D" id="1.25.40.10">
    <property type="entry name" value="Tetratricopeptide repeat domain"/>
    <property type="match status" value="1"/>
</dbReference>
<dbReference type="SUPFAM" id="SSF48452">
    <property type="entry name" value="TPR-like"/>
    <property type="match status" value="1"/>
</dbReference>
<sequence>MDKPETGNQLIAAFIATKDDADCVKNLTKLSTEEGTFDVDQLTALAIITHNVPDVSKELKAVLPPSENQSIARELFIALCREKVISAILHVMGSVYLSSDKDSRIKDRAAKFVKGIPLSDLRVCRQELEALSQTGDPDAMALLGQFLEREGRSQQAIDLYQKAISIIDPIFDFDEWHVQSAPRTPPWISLATTFLPSKDAKSQEQAKEALKFGALEGDDPLAYYLLASHFTPKENPDWLTYMTKAAASGHIEAAYQVGNFYVEANNASTKAPFIKPALLSNPGLKKSLSWLAYWKPLKAMNMAEEWFMLAAKRGHKPSMLEMADWAETSGDEQKLGLYLRAMIEKPGNGVERWPGLVLQAHARLKAMGWKMSQKK</sequence>
<dbReference type="AlphaFoldDB" id="A0A6A5WHC5"/>
<reference evidence="1" key="1">
    <citation type="journal article" date="2020" name="Stud. Mycol.">
        <title>101 Dothideomycetes genomes: a test case for predicting lifestyles and emergence of pathogens.</title>
        <authorList>
            <person name="Haridas S."/>
            <person name="Albert R."/>
            <person name="Binder M."/>
            <person name="Bloem J."/>
            <person name="Labutti K."/>
            <person name="Salamov A."/>
            <person name="Andreopoulos B."/>
            <person name="Baker S."/>
            <person name="Barry K."/>
            <person name="Bills G."/>
            <person name="Bluhm B."/>
            <person name="Cannon C."/>
            <person name="Castanera R."/>
            <person name="Culley D."/>
            <person name="Daum C."/>
            <person name="Ezra D."/>
            <person name="Gonzalez J."/>
            <person name="Henrissat B."/>
            <person name="Kuo A."/>
            <person name="Liang C."/>
            <person name="Lipzen A."/>
            <person name="Lutzoni F."/>
            <person name="Magnuson J."/>
            <person name="Mondo S."/>
            <person name="Nolan M."/>
            <person name="Ohm R."/>
            <person name="Pangilinan J."/>
            <person name="Park H.-J."/>
            <person name="Ramirez L."/>
            <person name="Alfaro M."/>
            <person name="Sun H."/>
            <person name="Tritt A."/>
            <person name="Yoshinaga Y."/>
            <person name="Zwiers L.-H."/>
            <person name="Turgeon B."/>
            <person name="Goodwin S."/>
            <person name="Spatafora J."/>
            <person name="Crous P."/>
            <person name="Grigoriev I."/>
        </authorList>
    </citation>
    <scope>NUCLEOTIDE SEQUENCE</scope>
    <source>
        <strain evidence="1">CBS 123094</strain>
    </source>
</reference>
<organism evidence="1 2">
    <name type="scientific">Amniculicola lignicola CBS 123094</name>
    <dbReference type="NCBI Taxonomy" id="1392246"/>
    <lineage>
        <taxon>Eukaryota</taxon>
        <taxon>Fungi</taxon>
        <taxon>Dikarya</taxon>
        <taxon>Ascomycota</taxon>
        <taxon>Pezizomycotina</taxon>
        <taxon>Dothideomycetes</taxon>
        <taxon>Pleosporomycetidae</taxon>
        <taxon>Pleosporales</taxon>
        <taxon>Amniculicolaceae</taxon>
        <taxon>Amniculicola</taxon>
    </lineage>
</organism>
<dbReference type="Proteomes" id="UP000799779">
    <property type="component" value="Unassembled WGS sequence"/>
</dbReference>
<dbReference type="InterPro" id="IPR011990">
    <property type="entry name" value="TPR-like_helical_dom_sf"/>
</dbReference>
<evidence type="ECO:0000313" key="1">
    <source>
        <dbReference type="EMBL" id="KAF1997076.1"/>
    </source>
</evidence>
<accession>A0A6A5WHC5</accession>
<name>A0A6A5WHC5_9PLEO</name>
<gene>
    <name evidence="1" type="ORF">P154DRAFT_579194</name>
</gene>
<dbReference type="OrthoDB" id="5379420at2759"/>
<protein>
    <submittedName>
        <fullName evidence="1">Uncharacterized protein</fullName>
    </submittedName>
</protein>
<evidence type="ECO:0000313" key="2">
    <source>
        <dbReference type="Proteomes" id="UP000799779"/>
    </source>
</evidence>
<dbReference type="SUPFAM" id="SSF81901">
    <property type="entry name" value="HCP-like"/>
    <property type="match status" value="1"/>
</dbReference>
<keyword evidence="2" id="KW-1185">Reference proteome</keyword>